<evidence type="ECO:0000313" key="1">
    <source>
        <dbReference type="EMBL" id="MFF4778590.1"/>
    </source>
</evidence>
<dbReference type="InterPro" id="IPR017853">
    <property type="entry name" value="GH"/>
</dbReference>
<protein>
    <recommendedName>
        <fullName evidence="3">Abortive infection protein</fullName>
    </recommendedName>
</protein>
<reference evidence="1 2" key="1">
    <citation type="submission" date="2024-10" db="EMBL/GenBank/DDBJ databases">
        <title>The Natural Products Discovery Center: Release of the First 8490 Sequenced Strains for Exploring Actinobacteria Biosynthetic Diversity.</title>
        <authorList>
            <person name="Kalkreuter E."/>
            <person name="Kautsar S.A."/>
            <person name="Yang D."/>
            <person name="Bader C.D."/>
            <person name="Teijaro C.N."/>
            <person name="Fluegel L."/>
            <person name="Davis C.M."/>
            <person name="Simpson J.R."/>
            <person name="Lauterbach L."/>
            <person name="Steele A.D."/>
            <person name="Gui C."/>
            <person name="Meng S."/>
            <person name="Li G."/>
            <person name="Viehrig K."/>
            <person name="Ye F."/>
            <person name="Su P."/>
            <person name="Kiefer A.F."/>
            <person name="Nichols A."/>
            <person name="Cepeda A.J."/>
            <person name="Yan W."/>
            <person name="Fan B."/>
            <person name="Jiang Y."/>
            <person name="Adhikari A."/>
            <person name="Zheng C.-J."/>
            <person name="Schuster L."/>
            <person name="Cowan T.M."/>
            <person name="Smanski M.J."/>
            <person name="Chevrette M.G."/>
            <person name="De Carvalho L.P.S."/>
            <person name="Shen B."/>
        </authorList>
    </citation>
    <scope>NUCLEOTIDE SEQUENCE [LARGE SCALE GENOMIC DNA]</scope>
    <source>
        <strain evidence="1 2">NPDC001281</strain>
    </source>
</reference>
<comment type="caution">
    <text evidence="1">The sequence shown here is derived from an EMBL/GenBank/DDBJ whole genome shotgun (WGS) entry which is preliminary data.</text>
</comment>
<evidence type="ECO:0008006" key="3">
    <source>
        <dbReference type="Google" id="ProtNLM"/>
    </source>
</evidence>
<dbReference type="Gene3D" id="3.20.20.80">
    <property type="entry name" value="Glycosidases"/>
    <property type="match status" value="1"/>
</dbReference>
<dbReference type="Proteomes" id="UP001602119">
    <property type="component" value="Unassembled WGS sequence"/>
</dbReference>
<name>A0ABW6VHL2_MICFU</name>
<dbReference type="SUPFAM" id="SSF51445">
    <property type="entry name" value="(Trans)glycosidases"/>
    <property type="match status" value="1"/>
</dbReference>
<dbReference type="EMBL" id="JBIAXI010000034">
    <property type="protein sequence ID" value="MFF4778590.1"/>
    <property type="molecule type" value="Genomic_DNA"/>
</dbReference>
<accession>A0ABW6VHL2</accession>
<organism evidence="1 2">
    <name type="scientific">Microtetraspora fusca</name>
    <dbReference type="NCBI Taxonomy" id="1997"/>
    <lineage>
        <taxon>Bacteria</taxon>
        <taxon>Bacillati</taxon>
        <taxon>Actinomycetota</taxon>
        <taxon>Actinomycetes</taxon>
        <taxon>Streptosporangiales</taxon>
        <taxon>Streptosporangiaceae</taxon>
        <taxon>Microtetraspora</taxon>
    </lineage>
</organism>
<keyword evidence="2" id="KW-1185">Reference proteome</keyword>
<gene>
    <name evidence="1" type="ORF">ACFY05_37780</name>
</gene>
<dbReference type="RefSeq" id="WP_387347169.1">
    <property type="nucleotide sequence ID" value="NZ_JBIAXI010000034.1"/>
</dbReference>
<evidence type="ECO:0000313" key="2">
    <source>
        <dbReference type="Proteomes" id="UP001602119"/>
    </source>
</evidence>
<proteinExistence type="predicted"/>
<sequence length="339" mass="37358">MRGRGISYDTGFINAGVSTREHFDPDLVRREMRVIREDLHCTAVRVTGGDPDRLEIAARHAADAGLEVWYSPFTCGLTIDELLALLADCAERAERLRRGGAEVVFLTGSELSLFNVGFLPGDSLEERLALMTEPDRLREALPALPARINDFLGKAVAAVRERFGGKVGYASLPFEGVDWAPFDVIASDAGGYRTPEIAAGFRDAVRAFAAQGKPAVITEFGCATFTGAADLGGRGDSIIEWGPDGRPLRVRGHHTRDEQEQVTYLRELLDIYEAEGVDSVFWTSFARYDMPHREDPERDLDLGSYGVVKVLDGRLGETYPDMPWEPKAAFTALADRYRG</sequence>